<feature type="non-terminal residue" evidence="2">
    <location>
        <position position="78"/>
    </location>
</feature>
<feature type="region of interest" description="Disordered" evidence="1">
    <location>
        <begin position="1"/>
        <end position="40"/>
    </location>
</feature>
<keyword evidence="3" id="KW-1185">Reference proteome</keyword>
<evidence type="ECO:0000313" key="2">
    <source>
        <dbReference type="EMBL" id="MCI20317.1"/>
    </source>
</evidence>
<comment type="caution">
    <text evidence="2">The sequence shown here is derived from an EMBL/GenBank/DDBJ whole genome shotgun (WGS) entry which is preliminary data.</text>
</comment>
<feature type="region of interest" description="Disordered" evidence="1">
    <location>
        <begin position="55"/>
        <end position="78"/>
    </location>
</feature>
<evidence type="ECO:0000256" key="1">
    <source>
        <dbReference type="SAM" id="MobiDB-lite"/>
    </source>
</evidence>
<sequence>VPFFARPDPTEPTPQVLPIPSFETSVIPHKPPQPQTGPEFKRYVITYERKRVKVPDTVPTVSNDSVEETAPPLSDDSD</sequence>
<dbReference type="AlphaFoldDB" id="A0A392Q8V4"/>
<accession>A0A392Q8V4</accession>
<name>A0A392Q8V4_9FABA</name>
<dbReference type="Proteomes" id="UP000265520">
    <property type="component" value="Unassembled WGS sequence"/>
</dbReference>
<proteinExistence type="predicted"/>
<feature type="non-terminal residue" evidence="2">
    <location>
        <position position="1"/>
    </location>
</feature>
<evidence type="ECO:0000313" key="3">
    <source>
        <dbReference type="Proteomes" id="UP000265520"/>
    </source>
</evidence>
<organism evidence="2 3">
    <name type="scientific">Trifolium medium</name>
    <dbReference type="NCBI Taxonomy" id="97028"/>
    <lineage>
        <taxon>Eukaryota</taxon>
        <taxon>Viridiplantae</taxon>
        <taxon>Streptophyta</taxon>
        <taxon>Embryophyta</taxon>
        <taxon>Tracheophyta</taxon>
        <taxon>Spermatophyta</taxon>
        <taxon>Magnoliopsida</taxon>
        <taxon>eudicotyledons</taxon>
        <taxon>Gunneridae</taxon>
        <taxon>Pentapetalae</taxon>
        <taxon>rosids</taxon>
        <taxon>fabids</taxon>
        <taxon>Fabales</taxon>
        <taxon>Fabaceae</taxon>
        <taxon>Papilionoideae</taxon>
        <taxon>50 kb inversion clade</taxon>
        <taxon>NPAAA clade</taxon>
        <taxon>Hologalegina</taxon>
        <taxon>IRL clade</taxon>
        <taxon>Trifolieae</taxon>
        <taxon>Trifolium</taxon>
    </lineage>
</organism>
<dbReference type="EMBL" id="LXQA010119267">
    <property type="protein sequence ID" value="MCI20317.1"/>
    <property type="molecule type" value="Genomic_DNA"/>
</dbReference>
<protein>
    <submittedName>
        <fullName evidence="2">Uncharacterized protein</fullName>
    </submittedName>
</protein>
<reference evidence="2 3" key="1">
    <citation type="journal article" date="2018" name="Front. Plant Sci.">
        <title>Red Clover (Trifolium pratense) and Zigzag Clover (T. medium) - A Picture of Genomic Similarities and Differences.</title>
        <authorList>
            <person name="Dluhosova J."/>
            <person name="Istvanek J."/>
            <person name="Nedelnik J."/>
            <person name="Repkova J."/>
        </authorList>
    </citation>
    <scope>NUCLEOTIDE SEQUENCE [LARGE SCALE GENOMIC DNA]</scope>
    <source>
        <strain evidence="3">cv. 10/8</strain>
        <tissue evidence="2">Leaf</tissue>
    </source>
</reference>